<name>A0A7R7ZPF4_ASPCH</name>
<sequence length="319" mass="35117">MGFFYSQFFIKPEYPTQSFTGQTVIITGANVGLGLEAARHVVRLQAAQVILAVRNPATGEAAKRSIEQSTGRPGVCQVWHLDLASFDSVQSFAERVARLPRVDSVVANAGIATPTFKVVEGHEQTITVNVISTMLLALLLLPKLRETAEQHPDESMPRLTVVVSETHAWTPFPEWKCSNTFQALKDKSTADMENRYATSKLMEILLLREMAGRMSGSGVIINMVNPGLCHSKLAREIGWGFWMFKQLVARSTEVGSRTLVAGASAGRNSHGMYMTDGRIANEALSTFVRSLEGEQAQEKLWSEIAEILEDIHPGVMQKV</sequence>
<dbReference type="EMBL" id="AP024419">
    <property type="protein sequence ID" value="BCR88596.1"/>
    <property type="molecule type" value="Genomic_DNA"/>
</dbReference>
<dbReference type="PANTHER" id="PTHR43157:SF67">
    <property type="entry name" value="DEHYDROGENASE_REDUCTASE FAMILY PROTEIN, PUTATIVE (AFU_ORTHOLOGUE AFUA_3G02580)-RELATED"/>
    <property type="match status" value="1"/>
</dbReference>
<dbReference type="AlphaFoldDB" id="A0A7R7ZPF4"/>
<dbReference type="PRINTS" id="PR00081">
    <property type="entry name" value="GDHRDH"/>
</dbReference>
<dbReference type="InterPro" id="IPR036291">
    <property type="entry name" value="NAD(P)-bd_dom_sf"/>
</dbReference>
<dbReference type="PANTHER" id="PTHR43157">
    <property type="entry name" value="PHOSPHATIDYLINOSITOL-GLYCAN BIOSYNTHESIS CLASS F PROTEIN-RELATED"/>
    <property type="match status" value="1"/>
</dbReference>
<dbReference type="Gene3D" id="3.40.50.720">
    <property type="entry name" value="NAD(P)-binding Rossmann-like Domain"/>
    <property type="match status" value="1"/>
</dbReference>
<proteinExistence type="predicted"/>
<evidence type="ECO:0000313" key="3">
    <source>
        <dbReference type="Proteomes" id="UP000637239"/>
    </source>
</evidence>
<evidence type="ECO:0000313" key="2">
    <source>
        <dbReference type="EMBL" id="BCR88596.1"/>
    </source>
</evidence>
<gene>
    <name evidence="2" type="ORF">ACHE_41160S</name>
</gene>
<dbReference type="InterPro" id="IPR002347">
    <property type="entry name" value="SDR_fam"/>
</dbReference>
<dbReference type="RefSeq" id="XP_043137118.1">
    <property type="nucleotide sequence ID" value="XM_043279439.1"/>
</dbReference>
<dbReference type="GeneID" id="66982954"/>
<evidence type="ECO:0008006" key="4">
    <source>
        <dbReference type="Google" id="ProtNLM"/>
    </source>
</evidence>
<dbReference type="KEGG" id="ache:ACHE_41160S"/>
<reference evidence="2" key="1">
    <citation type="submission" date="2021-01" db="EMBL/GenBank/DDBJ databases">
        <authorList>
            <consortium name="Aspergillus chevalieri M1 genome sequencing consortium"/>
            <person name="Kazuki M."/>
            <person name="Futagami T."/>
        </authorList>
    </citation>
    <scope>NUCLEOTIDE SEQUENCE</scope>
    <source>
        <strain evidence="2">M1</strain>
    </source>
</reference>
<keyword evidence="3" id="KW-1185">Reference proteome</keyword>
<organism evidence="2 3">
    <name type="scientific">Aspergillus chevalieri</name>
    <name type="common">Eurotium chevalieri</name>
    <dbReference type="NCBI Taxonomy" id="182096"/>
    <lineage>
        <taxon>Eukaryota</taxon>
        <taxon>Fungi</taxon>
        <taxon>Dikarya</taxon>
        <taxon>Ascomycota</taxon>
        <taxon>Pezizomycotina</taxon>
        <taxon>Eurotiomycetes</taxon>
        <taxon>Eurotiomycetidae</taxon>
        <taxon>Eurotiales</taxon>
        <taxon>Aspergillaceae</taxon>
        <taxon>Aspergillus</taxon>
        <taxon>Aspergillus subgen. Aspergillus</taxon>
    </lineage>
</organism>
<dbReference type="Proteomes" id="UP000637239">
    <property type="component" value="Chromosome 4"/>
</dbReference>
<accession>A0A7R7ZPF4</accession>
<protein>
    <recommendedName>
        <fullName evidence="4">Short-chain dehydrogenase/reductase family protein</fullName>
    </recommendedName>
</protein>
<keyword evidence="1" id="KW-0560">Oxidoreductase</keyword>
<dbReference type="SUPFAM" id="SSF51735">
    <property type="entry name" value="NAD(P)-binding Rossmann-fold domains"/>
    <property type="match status" value="1"/>
</dbReference>
<dbReference type="Pfam" id="PF00106">
    <property type="entry name" value="adh_short"/>
    <property type="match status" value="1"/>
</dbReference>
<evidence type="ECO:0000256" key="1">
    <source>
        <dbReference type="ARBA" id="ARBA00023002"/>
    </source>
</evidence>
<reference evidence="2" key="2">
    <citation type="submission" date="2021-02" db="EMBL/GenBank/DDBJ databases">
        <title>Aspergillus chevalieri M1 genome sequence.</title>
        <authorList>
            <person name="Kadooka C."/>
            <person name="Mori K."/>
            <person name="Futagami T."/>
        </authorList>
    </citation>
    <scope>NUCLEOTIDE SEQUENCE</scope>
    <source>
        <strain evidence="2">M1</strain>
    </source>
</reference>
<dbReference type="GO" id="GO:0016491">
    <property type="term" value="F:oxidoreductase activity"/>
    <property type="evidence" value="ECO:0007669"/>
    <property type="project" value="UniProtKB-KW"/>
</dbReference>